<dbReference type="EMBL" id="VGIR01000179">
    <property type="protein sequence ID" value="MBM3332937.1"/>
    <property type="molecule type" value="Genomic_DNA"/>
</dbReference>
<dbReference type="Gene3D" id="3.40.50.150">
    <property type="entry name" value="Vaccinia Virus protein VP39"/>
    <property type="match status" value="2"/>
</dbReference>
<evidence type="ECO:0000256" key="1">
    <source>
        <dbReference type="ARBA" id="ARBA00010203"/>
    </source>
</evidence>
<accession>A0A938BUR6</accession>
<dbReference type="PROSITE" id="PS00093">
    <property type="entry name" value="N4_MTASE"/>
    <property type="match status" value="1"/>
</dbReference>
<organism evidence="10 11">
    <name type="scientific">candidate division WOR-3 bacterium</name>
    <dbReference type="NCBI Taxonomy" id="2052148"/>
    <lineage>
        <taxon>Bacteria</taxon>
        <taxon>Bacteria division WOR-3</taxon>
    </lineage>
</organism>
<feature type="domain" description="DNA methylase N-4/N-6" evidence="9">
    <location>
        <begin position="89"/>
        <end position="127"/>
    </location>
</feature>
<dbReference type="EC" id="2.1.1.113" evidence="2"/>
<dbReference type="GO" id="GO:0032259">
    <property type="term" value="P:methylation"/>
    <property type="evidence" value="ECO:0007669"/>
    <property type="project" value="UniProtKB-KW"/>
</dbReference>
<comment type="catalytic activity">
    <reaction evidence="8">
        <text>a 2'-deoxycytidine in DNA + S-adenosyl-L-methionine = an N(4)-methyl-2'-deoxycytidine in DNA + S-adenosyl-L-homocysteine + H(+)</text>
        <dbReference type="Rhea" id="RHEA:16857"/>
        <dbReference type="Rhea" id="RHEA-COMP:11369"/>
        <dbReference type="Rhea" id="RHEA-COMP:13674"/>
        <dbReference type="ChEBI" id="CHEBI:15378"/>
        <dbReference type="ChEBI" id="CHEBI:57856"/>
        <dbReference type="ChEBI" id="CHEBI:59789"/>
        <dbReference type="ChEBI" id="CHEBI:85452"/>
        <dbReference type="ChEBI" id="CHEBI:137933"/>
        <dbReference type="EC" id="2.1.1.113"/>
    </reaction>
</comment>
<evidence type="ECO:0000256" key="8">
    <source>
        <dbReference type="ARBA" id="ARBA00049120"/>
    </source>
</evidence>
<evidence type="ECO:0000256" key="7">
    <source>
        <dbReference type="ARBA" id="ARBA00023125"/>
    </source>
</evidence>
<comment type="similarity">
    <text evidence="1">Belongs to the N(4)/N(6)-methyltransferase family. N(4) subfamily.</text>
</comment>
<evidence type="ECO:0000256" key="3">
    <source>
        <dbReference type="ARBA" id="ARBA00022603"/>
    </source>
</evidence>
<keyword evidence="5" id="KW-0949">S-adenosyl-L-methionine</keyword>
<keyword evidence="4" id="KW-0808">Transferase</keyword>
<keyword evidence="7" id="KW-0238">DNA-binding</keyword>
<reference evidence="10" key="1">
    <citation type="submission" date="2019-03" db="EMBL/GenBank/DDBJ databases">
        <title>Lake Tanganyika Metagenome-Assembled Genomes (MAGs).</title>
        <authorList>
            <person name="Tran P."/>
        </authorList>
    </citation>
    <scope>NUCLEOTIDE SEQUENCE</scope>
    <source>
        <strain evidence="10">K_DeepCast_150m_m2_040</strain>
    </source>
</reference>
<dbReference type="Proteomes" id="UP000779900">
    <property type="component" value="Unassembled WGS sequence"/>
</dbReference>
<dbReference type="InterPro" id="IPR002941">
    <property type="entry name" value="DNA_methylase_N4/N6"/>
</dbReference>
<sequence>MPRRPFRRARPLVGRRRAPNVRRRRMARDGVASATLPILSTDTNAATGFRFRDSAFMENRDIPVHRWIPWIAGFSATFVEDCMTAFLPRRSDRRSCVLDPFAGVGTTLVAAIAAGHDAVGFEINPYAALACKVKVDSARLNVALLESYCTQYAVFSKNGSRTCPGTRPIEFQTRIPFFSDSIERQVFGFQSFLASIKDRTVADIFRLAFGAVMVSFSNYSYEPSLCSRPGAGKPLIDDADVHGCILKRLQNMAHDIRWLQDDLKGKPLPGVGKVHEMSFMESRSVLAPASVDLVVTSPPYMNNYHYVRSTRPQMFWLGLVSQRAALRKLEHENIGKYWQTVRDAEPVALEFRHPELEDLLRDMRATRASEGAYGGPGWANYVATYLNDSFKFLSVLKPSLARGGTVVIVIGNSIIQGHEIKLEQTLADMAIQLGYELVAVETLRTKRVGASITKSTVRRGGKSQATLHESAVIIRKR</sequence>
<evidence type="ECO:0000256" key="4">
    <source>
        <dbReference type="ARBA" id="ARBA00022679"/>
    </source>
</evidence>
<evidence type="ECO:0000313" key="11">
    <source>
        <dbReference type="Proteomes" id="UP000779900"/>
    </source>
</evidence>
<dbReference type="InterPro" id="IPR017985">
    <property type="entry name" value="MeTrfase_CN4_CS"/>
</dbReference>
<keyword evidence="3" id="KW-0489">Methyltransferase</keyword>
<dbReference type="GO" id="GO:0003677">
    <property type="term" value="F:DNA binding"/>
    <property type="evidence" value="ECO:0007669"/>
    <property type="project" value="UniProtKB-KW"/>
</dbReference>
<dbReference type="AlphaFoldDB" id="A0A938BUR6"/>
<dbReference type="GO" id="GO:0009307">
    <property type="term" value="P:DNA restriction-modification system"/>
    <property type="evidence" value="ECO:0007669"/>
    <property type="project" value="UniProtKB-KW"/>
</dbReference>
<dbReference type="SUPFAM" id="SSF53335">
    <property type="entry name" value="S-adenosyl-L-methionine-dependent methyltransferases"/>
    <property type="match status" value="1"/>
</dbReference>
<evidence type="ECO:0000256" key="6">
    <source>
        <dbReference type="ARBA" id="ARBA00022747"/>
    </source>
</evidence>
<dbReference type="InterPro" id="IPR029063">
    <property type="entry name" value="SAM-dependent_MTases_sf"/>
</dbReference>
<dbReference type="GO" id="GO:0015667">
    <property type="term" value="F:site-specific DNA-methyltransferase (cytosine-N4-specific) activity"/>
    <property type="evidence" value="ECO:0007669"/>
    <property type="project" value="UniProtKB-EC"/>
</dbReference>
<evidence type="ECO:0000256" key="5">
    <source>
        <dbReference type="ARBA" id="ARBA00022691"/>
    </source>
</evidence>
<name>A0A938BUR6_UNCW3</name>
<comment type="caution">
    <text evidence="10">The sequence shown here is derived from an EMBL/GenBank/DDBJ whole genome shotgun (WGS) entry which is preliminary data.</text>
</comment>
<dbReference type="Pfam" id="PF01555">
    <property type="entry name" value="N6_N4_Mtase"/>
    <property type="match status" value="1"/>
</dbReference>
<proteinExistence type="inferred from homology"/>
<keyword evidence="6" id="KW-0680">Restriction system</keyword>
<protein>
    <recommendedName>
        <fullName evidence="2">site-specific DNA-methyltransferase (cytosine-N(4)-specific)</fullName>
        <ecNumber evidence="2">2.1.1.113</ecNumber>
    </recommendedName>
</protein>
<gene>
    <name evidence="10" type="ORF">FJY68_14010</name>
</gene>
<evidence type="ECO:0000256" key="2">
    <source>
        <dbReference type="ARBA" id="ARBA00012185"/>
    </source>
</evidence>
<dbReference type="GO" id="GO:0008170">
    <property type="term" value="F:N-methyltransferase activity"/>
    <property type="evidence" value="ECO:0007669"/>
    <property type="project" value="InterPro"/>
</dbReference>
<evidence type="ECO:0000313" key="10">
    <source>
        <dbReference type="EMBL" id="MBM3332937.1"/>
    </source>
</evidence>
<evidence type="ECO:0000259" key="9">
    <source>
        <dbReference type="Pfam" id="PF01555"/>
    </source>
</evidence>